<evidence type="ECO:0000256" key="8">
    <source>
        <dbReference type="ARBA" id="ARBA00022801"/>
    </source>
</evidence>
<dbReference type="PANTHER" id="PTHR35864">
    <property type="entry name" value="ZINC METALLOPROTEASE MJ0611-RELATED"/>
    <property type="match status" value="1"/>
</dbReference>
<keyword evidence="11" id="KW-0482">Metalloprotease</keyword>
<organism evidence="15 16">
    <name type="scientific">Candidatus Schekmanbacteria bacterium RIFCSPLOWO2_12_FULL_38_15</name>
    <dbReference type="NCBI Taxonomy" id="1817883"/>
    <lineage>
        <taxon>Bacteria</taxon>
        <taxon>Candidatus Schekmaniibacteriota</taxon>
    </lineage>
</organism>
<evidence type="ECO:0000256" key="11">
    <source>
        <dbReference type="ARBA" id="ARBA00023049"/>
    </source>
</evidence>
<keyword evidence="4" id="KW-1003">Cell membrane</keyword>
<dbReference type="EMBL" id="MGDI01000011">
    <property type="protein sequence ID" value="OGL54566.1"/>
    <property type="molecule type" value="Genomic_DNA"/>
</dbReference>
<evidence type="ECO:0000256" key="13">
    <source>
        <dbReference type="SAM" id="Phobius"/>
    </source>
</evidence>
<gene>
    <name evidence="15" type="ORF">A3G31_10450</name>
</gene>
<evidence type="ECO:0000256" key="5">
    <source>
        <dbReference type="ARBA" id="ARBA00022670"/>
    </source>
</evidence>
<dbReference type="GO" id="GO:0006508">
    <property type="term" value="P:proteolysis"/>
    <property type="evidence" value="ECO:0007669"/>
    <property type="project" value="UniProtKB-KW"/>
</dbReference>
<evidence type="ECO:0000259" key="14">
    <source>
        <dbReference type="Pfam" id="PF02163"/>
    </source>
</evidence>
<reference evidence="15 16" key="1">
    <citation type="journal article" date="2016" name="Nat. Commun.">
        <title>Thousands of microbial genomes shed light on interconnected biogeochemical processes in an aquifer system.</title>
        <authorList>
            <person name="Anantharaman K."/>
            <person name="Brown C.T."/>
            <person name="Hug L.A."/>
            <person name="Sharon I."/>
            <person name="Castelle C.J."/>
            <person name="Probst A.J."/>
            <person name="Thomas B.C."/>
            <person name="Singh A."/>
            <person name="Wilkins M.J."/>
            <person name="Karaoz U."/>
            <person name="Brodie E.L."/>
            <person name="Williams K.H."/>
            <person name="Hubbard S.S."/>
            <person name="Banfield J.F."/>
        </authorList>
    </citation>
    <scope>NUCLEOTIDE SEQUENCE [LARGE SCALE GENOMIC DNA]</scope>
</reference>
<feature type="domain" description="Peptidase M50" evidence="14">
    <location>
        <begin position="13"/>
        <end position="194"/>
    </location>
</feature>
<evidence type="ECO:0000313" key="16">
    <source>
        <dbReference type="Proteomes" id="UP000178082"/>
    </source>
</evidence>
<dbReference type="Proteomes" id="UP000178082">
    <property type="component" value="Unassembled WGS sequence"/>
</dbReference>
<dbReference type="GO" id="GO:0005886">
    <property type="term" value="C:plasma membrane"/>
    <property type="evidence" value="ECO:0007669"/>
    <property type="project" value="UniProtKB-SubCell"/>
</dbReference>
<keyword evidence="8" id="KW-0378">Hydrolase</keyword>
<comment type="subcellular location">
    <subcellularLocation>
        <location evidence="2">Cell membrane</location>
        <topology evidence="2">Multi-pass membrane protein</topology>
    </subcellularLocation>
</comment>
<keyword evidence="10 13" id="KW-1133">Transmembrane helix</keyword>
<evidence type="ECO:0000256" key="3">
    <source>
        <dbReference type="ARBA" id="ARBA00007931"/>
    </source>
</evidence>
<dbReference type="InterPro" id="IPR044537">
    <property type="entry name" value="Rip2-like"/>
</dbReference>
<keyword evidence="9" id="KW-0862">Zinc</keyword>
<evidence type="ECO:0000256" key="6">
    <source>
        <dbReference type="ARBA" id="ARBA00022692"/>
    </source>
</evidence>
<feature type="transmembrane region" description="Helical" evidence="13">
    <location>
        <begin position="138"/>
        <end position="161"/>
    </location>
</feature>
<dbReference type="GO" id="GO:0008237">
    <property type="term" value="F:metallopeptidase activity"/>
    <property type="evidence" value="ECO:0007669"/>
    <property type="project" value="UniProtKB-KW"/>
</dbReference>
<keyword evidence="7" id="KW-0479">Metal-binding</keyword>
<evidence type="ECO:0000313" key="15">
    <source>
        <dbReference type="EMBL" id="OGL54566.1"/>
    </source>
</evidence>
<dbReference type="GO" id="GO:0046872">
    <property type="term" value="F:metal ion binding"/>
    <property type="evidence" value="ECO:0007669"/>
    <property type="project" value="UniProtKB-KW"/>
</dbReference>
<dbReference type="PANTHER" id="PTHR35864:SF1">
    <property type="entry name" value="ZINC METALLOPROTEASE YWHC-RELATED"/>
    <property type="match status" value="1"/>
</dbReference>
<evidence type="ECO:0000256" key="1">
    <source>
        <dbReference type="ARBA" id="ARBA00001947"/>
    </source>
</evidence>
<dbReference type="STRING" id="1817883.A3G31_10450"/>
<evidence type="ECO:0000256" key="10">
    <source>
        <dbReference type="ARBA" id="ARBA00022989"/>
    </source>
</evidence>
<comment type="similarity">
    <text evidence="3">Belongs to the peptidase M50B family.</text>
</comment>
<dbReference type="CDD" id="cd06158">
    <property type="entry name" value="S2P-M50_like_1"/>
    <property type="match status" value="1"/>
</dbReference>
<keyword evidence="5" id="KW-0645">Protease</keyword>
<dbReference type="InterPro" id="IPR052348">
    <property type="entry name" value="Metallopeptidase_M50B"/>
</dbReference>
<evidence type="ECO:0000256" key="12">
    <source>
        <dbReference type="ARBA" id="ARBA00023136"/>
    </source>
</evidence>
<keyword evidence="12 13" id="KW-0472">Membrane</keyword>
<name>A0A1F7SLA5_9BACT</name>
<feature type="transmembrane region" description="Helical" evidence="13">
    <location>
        <begin position="51"/>
        <end position="73"/>
    </location>
</feature>
<dbReference type="Pfam" id="PF02163">
    <property type="entry name" value="Peptidase_M50"/>
    <property type="match status" value="1"/>
</dbReference>
<sequence length="221" mass="24439">MHKQIGELIISYIALILAISVHECSHAWTANRFGDPTAKNLGRMTLNPLAHIDLLGTVLIPLFIIISGSNILFGWAKPVPVNPYNLRNPKKGSLWVSFSGPLSNMVLAITAAVIYHLAGFIPGGVFFAQEWFFIFKPLILIVIFTIQLNIILAVFNLIPIFPLDGSGILMGILPAGKAILFEKTKPYGFLILLFLFYTGILGTILSPVYFTLINFLRVPIF</sequence>
<keyword evidence="6 13" id="KW-0812">Transmembrane</keyword>
<feature type="transmembrane region" description="Helical" evidence="13">
    <location>
        <begin position="187"/>
        <end position="210"/>
    </location>
</feature>
<evidence type="ECO:0000256" key="4">
    <source>
        <dbReference type="ARBA" id="ARBA00022475"/>
    </source>
</evidence>
<comment type="cofactor">
    <cofactor evidence="1">
        <name>Zn(2+)</name>
        <dbReference type="ChEBI" id="CHEBI:29105"/>
    </cofactor>
</comment>
<evidence type="ECO:0000256" key="7">
    <source>
        <dbReference type="ARBA" id="ARBA00022723"/>
    </source>
</evidence>
<dbReference type="AlphaFoldDB" id="A0A1F7SLA5"/>
<evidence type="ECO:0000256" key="2">
    <source>
        <dbReference type="ARBA" id="ARBA00004651"/>
    </source>
</evidence>
<evidence type="ECO:0000256" key="9">
    <source>
        <dbReference type="ARBA" id="ARBA00022833"/>
    </source>
</evidence>
<accession>A0A1F7SLA5</accession>
<proteinExistence type="inferred from homology"/>
<comment type="caution">
    <text evidence="15">The sequence shown here is derived from an EMBL/GenBank/DDBJ whole genome shotgun (WGS) entry which is preliminary data.</text>
</comment>
<protein>
    <recommendedName>
        <fullName evidence="14">Peptidase M50 domain-containing protein</fullName>
    </recommendedName>
</protein>
<feature type="transmembrane region" description="Helical" evidence="13">
    <location>
        <begin position="94"/>
        <end position="118"/>
    </location>
</feature>
<dbReference type="InterPro" id="IPR008915">
    <property type="entry name" value="Peptidase_M50"/>
</dbReference>